<keyword evidence="2" id="KW-0812">Transmembrane</keyword>
<evidence type="ECO:0000256" key="2">
    <source>
        <dbReference type="SAM" id="Phobius"/>
    </source>
</evidence>
<evidence type="ECO:0000313" key="3">
    <source>
        <dbReference type="EMBL" id="AUV83650.1"/>
    </source>
</evidence>
<organism evidence="3 4">
    <name type="scientific">Salinigranum rubrum</name>
    <dbReference type="NCBI Taxonomy" id="755307"/>
    <lineage>
        <taxon>Archaea</taxon>
        <taxon>Methanobacteriati</taxon>
        <taxon>Methanobacteriota</taxon>
        <taxon>Stenosarchaea group</taxon>
        <taxon>Halobacteria</taxon>
        <taxon>Halobacteriales</taxon>
        <taxon>Haloferacaceae</taxon>
        <taxon>Salinigranum</taxon>
    </lineage>
</organism>
<dbReference type="OrthoDB" id="185849at2157"/>
<feature type="compositionally biased region" description="Basic and acidic residues" evidence="1">
    <location>
        <begin position="32"/>
        <end position="59"/>
    </location>
</feature>
<dbReference type="RefSeq" id="WP_103427339.1">
    <property type="nucleotide sequence ID" value="NZ_CP026309.1"/>
</dbReference>
<dbReference type="AlphaFoldDB" id="A0A2I8VNZ2"/>
<protein>
    <submittedName>
        <fullName evidence="3">Uncharacterized protein</fullName>
    </submittedName>
</protein>
<keyword evidence="2" id="KW-0472">Membrane</keyword>
<evidence type="ECO:0000313" key="4">
    <source>
        <dbReference type="Proteomes" id="UP000236584"/>
    </source>
</evidence>
<evidence type="ECO:0000256" key="1">
    <source>
        <dbReference type="SAM" id="MobiDB-lite"/>
    </source>
</evidence>
<feature type="transmembrane region" description="Helical" evidence="2">
    <location>
        <begin position="121"/>
        <end position="145"/>
    </location>
</feature>
<name>A0A2I8VNZ2_9EURY</name>
<dbReference type="EMBL" id="CP026309">
    <property type="protein sequence ID" value="AUV83650.1"/>
    <property type="molecule type" value="Genomic_DNA"/>
</dbReference>
<dbReference type="GeneID" id="35594431"/>
<dbReference type="KEGG" id="srub:C2R22_20025"/>
<accession>A0A2I8VNZ2</accession>
<feature type="region of interest" description="Disordered" evidence="1">
    <location>
        <begin position="1"/>
        <end position="59"/>
    </location>
</feature>
<proteinExistence type="predicted"/>
<sequence length="201" mass="21470">MSPPSDDHDSDDDGQDVTPDSLAEFDPPTDGDSEREAAPDGTEPRHRSHEPAETTSESLRRTLDELLPDADVDSNWWYWIAAVPAYLVVTLAGGVVAAVLFFSAALLDIVGLGGLASISTFVLFGGFAALLGLLGVVLAFMFPVAVYVDARALEREGGAWTPDPVLWGLLAVVAVLVTNFIVSVPLALYYLYKRHEAVGTP</sequence>
<gene>
    <name evidence="3" type="ORF">C2R22_20025</name>
</gene>
<reference evidence="3 4" key="1">
    <citation type="submission" date="2018-01" db="EMBL/GenBank/DDBJ databases">
        <title>Complete genome sequence of Salinigranum rubrum GX10T, an extremely halophilic archaeon isolated from a marine solar saltern.</title>
        <authorList>
            <person name="Han S."/>
        </authorList>
    </citation>
    <scope>NUCLEOTIDE SEQUENCE [LARGE SCALE GENOMIC DNA]</scope>
    <source>
        <strain evidence="3 4">GX10</strain>
    </source>
</reference>
<keyword evidence="2" id="KW-1133">Transmembrane helix</keyword>
<dbReference type="Proteomes" id="UP000236584">
    <property type="component" value="Chromosome"/>
</dbReference>
<feature type="transmembrane region" description="Helical" evidence="2">
    <location>
        <begin position="165"/>
        <end position="192"/>
    </location>
</feature>
<keyword evidence="4" id="KW-1185">Reference proteome</keyword>
<feature type="transmembrane region" description="Helical" evidence="2">
    <location>
        <begin position="76"/>
        <end position="109"/>
    </location>
</feature>